<evidence type="ECO:0000256" key="5">
    <source>
        <dbReference type="ARBA" id="ARBA00022679"/>
    </source>
</evidence>
<dbReference type="PANTHER" id="PTHR45453">
    <property type="entry name" value="PHOSPHATE REGULON SENSOR PROTEIN PHOR"/>
    <property type="match status" value="1"/>
</dbReference>
<reference evidence="9 10" key="1">
    <citation type="submission" date="2021-06" db="EMBL/GenBank/DDBJ databases">
        <title>Faecalicatena sp. nov. isolated from porcine feces.</title>
        <authorList>
            <person name="Oh B.S."/>
            <person name="Lee J.H."/>
        </authorList>
    </citation>
    <scope>NUCLEOTIDE SEQUENCE [LARGE SCALE GENOMIC DNA]</scope>
    <source>
        <strain evidence="9 10">AGMB00832</strain>
    </source>
</reference>
<dbReference type="EC" id="2.7.13.3" evidence="3"/>
<gene>
    <name evidence="9" type="ORF">HGO97_016840</name>
</gene>
<dbReference type="InterPro" id="IPR005467">
    <property type="entry name" value="His_kinase_dom"/>
</dbReference>
<name>A0ABS6D7A0_9FIRM</name>
<evidence type="ECO:0000256" key="2">
    <source>
        <dbReference type="ARBA" id="ARBA00004370"/>
    </source>
</evidence>
<protein>
    <recommendedName>
        <fullName evidence="3">histidine kinase</fullName>
        <ecNumber evidence="3">2.7.13.3</ecNumber>
    </recommendedName>
</protein>
<evidence type="ECO:0000256" key="6">
    <source>
        <dbReference type="ARBA" id="ARBA00022777"/>
    </source>
</evidence>
<dbReference type="SMART" id="SM00387">
    <property type="entry name" value="HATPase_c"/>
    <property type="match status" value="1"/>
</dbReference>
<feature type="domain" description="Histidine kinase" evidence="8">
    <location>
        <begin position="94"/>
        <end position="306"/>
    </location>
</feature>
<dbReference type="RefSeq" id="WP_216244031.1">
    <property type="nucleotide sequence ID" value="NZ_JABACJ020000018.1"/>
</dbReference>
<evidence type="ECO:0000313" key="9">
    <source>
        <dbReference type="EMBL" id="MBU3877473.1"/>
    </source>
</evidence>
<dbReference type="EMBL" id="JABACJ020000018">
    <property type="protein sequence ID" value="MBU3877473.1"/>
    <property type="molecule type" value="Genomic_DNA"/>
</dbReference>
<keyword evidence="4" id="KW-0597">Phosphoprotein</keyword>
<keyword evidence="10" id="KW-1185">Reference proteome</keyword>
<evidence type="ECO:0000313" key="10">
    <source>
        <dbReference type="Proteomes" id="UP000723714"/>
    </source>
</evidence>
<organism evidence="9 10">
    <name type="scientific">Faecalicatena faecalis</name>
    <dbReference type="NCBI Taxonomy" id="2726362"/>
    <lineage>
        <taxon>Bacteria</taxon>
        <taxon>Bacillati</taxon>
        <taxon>Bacillota</taxon>
        <taxon>Clostridia</taxon>
        <taxon>Lachnospirales</taxon>
        <taxon>Lachnospiraceae</taxon>
        <taxon>Faecalicatena</taxon>
    </lineage>
</organism>
<keyword evidence="7" id="KW-0902">Two-component regulatory system</keyword>
<comment type="caution">
    <text evidence="9">The sequence shown here is derived from an EMBL/GenBank/DDBJ whole genome shotgun (WGS) entry which is preliminary data.</text>
</comment>
<evidence type="ECO:0000256" key="4">
    <source>
        <dbReference type="ARBA" id="ARBA00022553"/>
    </source>
</evidence>
<dbReference type="InterPro" id="IPR050351">
    <property type="entry name" value="BphY/WalK/GraS-like"/>
</dbReference>
<dbReference type="PROSITE" id="PS50109">
    <property type="entry name" value="HIS_KIN"/>
    <property type="match status" value="1"/>
</dbReference>
<evidence type="ECO:0000256" key="3">
    <source>
        <dbReference type="ARBA" id="ARBA00012438"/>
    </source>
</evidence>
<dbReference type="InterPro" id="IPR003594">
    <property type="entry name" value="HATPase_dom"/>
</dbReference>
<keyword evidence="6 9" id="KW-0418">Kinase</keyword>
<dbReference type="GO" id="GO:0016301">
    <property type="term" value="F:kinase activity"/>
    <property type="evidence" value="ECO:0007669"/>
    <property type="project" value="UniProtKB-KW"/>
</dbReference>
<keyword evidence="5" id="KW-0808">Transferase</keyword>
<dbReference type="CDD" id="cd00082">
    <property type="entry name" value="HisKA"/>
    <property type="match status" value="1"/>
</dbReference>
<dbReference type="SMART" id="SM00388">
    <property type="entry name" value="HisKA"/>
    <property type="match status" value="1"/>
</dbReference>
<dbReference type="InterPro" id="IPR003661">
    <property type="entry name" value="HisK_dim/P_dom"/>
</dbReference>
<evidence type="ECO:0000259" key="8">
    <source>
        <dbReference type="PROSITE" id="PS50109"/>
    </source>
</evidence>
<dbReference type="PANTHER" id="PTHR45453:SF1">
    <property type="entry name" value="PHOSPHATE REGULON SENSOR PROTEIN PHOR"/>
    <property type="match status" value="1"/>
</dbReference>
<comment type="subcellular location">
    <subcellularLocation>
        <location evidence="2">Membrane</location>
    </subcellularLocation>
</comment>
<dbReference type="Proteomes" id="UP000723714">
    <property type="component" value="Unassembled WGS sequence"/>
</dbReference>
<evidence type="ECO:0000256" key="1">
    <source>
        <dbReference type="ARBA" id="ARBA00000085"/>
    </source>
</evidence>
<evidence type="ECO:0000256" key="7">
    <source>
        <dbReference type="ARBA" id="ARBA00023012"/>
    </source>
</evidence>
<dbReference type="Pfam" id="PF02518">
    <property type="entry name" value="HATPase_c"/>
    <property type="match status" value="1"/>
</dbReference>
<sequence>MGWLIGITICAVAVSFILAGRMYLLKKDVGEFADKLETSLDRIISDKELVNEDETEDTLWGKSCEKLVRVHHLWTEKEKENIRKKEQMKELISDISHQTKTPIANIKLYLEFLQEENLSERGMDFLKNLQGQTEKLEFLLQSMVKMSRLEAGSILIKSREENLYKTLARAVEEIVPPAAKKGIRIFVDCEEKMFLKHDSKWTEEAVFNVLDNAVKYTGPKGTIHISVIRQEMFTKIAIKDSGKGILLERQAQIFTRFYREPEVHSENGIGIGLYLTREIMEMQNGYIEVHSEPGQGSEFCLYLPNE</sequence>
<comment type="catalytic activity">
    <reaction evidence="1">
        <text>ATP + protein L-histidine = ADP + protein N-phospho-L-histidine.</text>
        <dbReference type="EC" id="2.7.13.3"/>
    </reaction>
</comment>
<proteinExistence type="predicted"/>
<dbReference type="Pfam" id="PF00512">
    <property type="entry name" value="HisKA"/>
    <property type="match status" value="1"/>
</dbReference>
<accession>A0ABS6D7A0</accession>